<dbReference type="KEGG" id="sliu:111353775"/>
<evidence type="ECO:0000256" key="9">
    <source>
        <dbReference type="ARBA" id="ARBA00023098"/>
    </source>
</evidence>
<dbReference type="RefSeq" id="XP_022822706.1">
    <property type="nucleotide sequence ID" value="XM_022966938.1"/>
</dbReference>
<dbReference type="PROSITE" id="PS50156">
    <property type="entry name" value="SSD"/>
    <property type="match status" value="1"/>
</dbReference>
<dbReference type="GO" id="GO:0030299">
    <property type="term" value="P:intestinal cholesterol absorption"/>
    <property type="evidence" value="ECO:0007669"/>
    <property type="project" value="TreeGrafter"/>
</dbReference>
<protein>
    <submittedName>
        <fullName evidence="21">Niemann-Pick C1 protein isoform X1</fullName>
    </submittedName>
</protein>
<dbReference type="OrthoDB" id="6510177at2759"/>
<dbReference type="InterPro" id="IPR032190">
    <property type="entry name" value="NPC1_N"/>
</dbReference>
<keyword evidence="11" id="KW-1015">Disulfide bond</keyword>
<dbReference type="PANTHER" id="PTHR45727:SF2">
    <property type="entry name" value="NPC INTRACELLULAR CHOLESTEROL TRANSPORTER 1"/>
    <property type="match status" value="1"/>
</dbReference>
<evidence type="ECO:0000256" key="10">
    <source>
        <dbReference type="ARBA" id="ARBA00023136"/>
    </source>
</evidence>
<keyword evidence="20" id="KW-1185">Reference proteome</keyword>
<feature type="transmembrane region" description="Helical" evidence="17">
    <location>
        <begin position="1234"/>
        <end position="1256"/>
    </location>
</feature>
<dbReference type="Pfam" id="PF22314">
    <property type="entry name" value="NPC1_MLD"/>
    <property type="match status" value="1"/>
</dbReference>
<evidence type="ECO:0000256" key="11">
    <source>
        <dbReference type="ARBA" id="ARBA00023157"/>
    </source>
</evidence>
<evidence type="ECO:0000256" key="8">
    <source>
        <dbReference type="ARBA" id="ARBA00023055"/>
    </source>
</evidence>
<evidence type="ECO:0000256" key="3">
    <source>
        <dbReference type="ARBA" id="ARBA00022448"/>
    </source>
</evidence>
<dbReference type="Gene3D" id="1.20.1640.10">
    <property type="entry name" value="Multidrug efflux transporter AcrB transmembrane domain"/>
    <property type="match status" value="2"/>
</dbReference>
<feature type="transmembrane region" description="Helical" evidence="17">
    <location>
        <begin position="387"/>
        <end position="407"/>
    </location>
</feature>
<feature type="transmembrane region" description="Helical" evidence="17">
    <location>
        <begin position="871"/>
        <end position="889"/>
    </location>
</feature>
<dbReference type="SMR" id="A0A9J7E271"/>
<evidence type="ECO:0000256" key="15">
    <source>
        <dbReference type="ARBA" id="ARBA00034049"/>
    </source>
</evidence>
<gene>
    <name evidence="21" type="primary">LOC111353775</name>
</gene>
<evidence type="ECO:0000256" key="13">
    <source>
        <dbReference type="ARBA" id="ARBA00023180"/>
    </source>
</evidence>
<comment type="catalytic activity">
    <reaction evidence="15">
        <text>cholesterol(in) = cholesterol(out)</text>
        <dbReference type="Rhea" id="RHEA:39747"/>
        <dbReference type="ChEBI" id="CHEBI:16113"/>
    </reaction>
</comment>
<dbReference type="InterPro" id="IPR000731">
    <property type="entry name" value="SSD"/>
</dbReference>
<keyword evidence="6 18" id="KW-0732">Signal</keyword>
<feature type="transmembrane region" description="Helical" evidence="17">
    <location>
        <begin position="658"/>
        <end position="677"/>
    </location>
</feature>
<keyword evidence="13" id="KW-0325">Glycoprotein</keyword>
<proteinExistence type="inferred from homology"/>
<feature type="transmembrane region" description="Helical" evidence="17">
    <location>
        <begin position="717"/>
        <end position="739"/>
    </location>
</feature>
<evidence type="ECO:0000256" key="18">
    <source>
        <dbReference type="SAM" id="SignalP"/>
    </source>
</evidence>
<dbReference type="GO" id="GO:0008203">
    <property type="term" value="P:cholesterol metabolic process"/>
    <property type="evidence" value="ECO:0007669"/>
    <property type="project" value="UniProtKB-KW"/>
</dbReference>
<organism evidence="20 21">
    <name type="scientific">Spodoptera litura</name>
    <name type="common">Asian cotton leafworm</name>
    <dbReference type="NCBI Taxonomy" id="69820"/>
    <lineage>
        <taxon>Eukaryota</taxon>
        <taxon>Metazoa</taxon>
        <taxon>Ecdysozoa</taxon>
        <taxon>Arthropoda</taxon>
        <taxon>Hexapoda</taxon>
        <taxon>Insecta</taxon>
        <taxon>Pterygota</taxon>
        <taxon>Neoptera</taxon>
        <taxon>Endopterygota</taxon>
        <taxon>Lepidoptera</taxon>
        <taxon>Glossata</taxon>
        <taxon>Ditrysia</taxon>
        <taxon>Noctuoidea</taxon>
        <taxon>Noctuidae</taxon>
        <taxon>Amphipyrinae</taxon>
        <taxon>Spodoptera</taxon>
    </lineage>
</organism>
<comment type="similarity">
    <text evidence="2">Belongs to the patched family.</text>
</comment>
<keyword evidence="14" id="KW-0753">Steroid metabolism</keyword>
<dbReference type="GO" id="GO:0030301">
    <property type="term" value="P:cholesterol transport"/>
    <property type="evidence" value="ECO:0007669"/>
    <property type="project" value="UniProtKB-ARBA"/>
</dbReference>
<evidence type="ECO:0000256" key="4">
    <source>
        <dbReference type="ARBA" id="ARBA00022548"/>
    </source>
</evidence>
<keyword evidence="3" id="KW-0813">Transport</keyword>
<feature type="transmembrane region" description="Helical" evidence="17">
    <location>
        <begin position="760"/>
        <end position="782"/>
    </location>
</feature>
<evidence type="ECO:0000313" key="21">
    <source>
        <dbReference type="RefSeq" id="XP_022822706.1"/>
    </source>
</evidence>
<dbReference type="PANTHER" id="PTHR45727">
    <property type="entry name" value="NPC INTRACELLULAR CHOLESTEROL TRANSPORTER 1"/>
    <property type="match status" value="1"/>
</dbReference>
<dbReference type="InterPro" id="IPR053958">
    <property type="entry name" value="HMGCR/SNAP/NPC1-like_SSD"/>
</dbReference>
<keyword evidence="4" id="KW-0153">Cholesterol metabolism</keyword>
<dbReference type="Pfam" id="PF16414">
    <property type="entry name" value="NPC1_N"/>
    <property type="match status" value="1"/>
</dbReference>
<feature type="transmembrane region" description="Helical" evidence="17">
    <location>
        <begin position="1139"/>
        <end position="1157"/>
    </location>
</feature>
<dbReference type="GO" id="GO:0015485">
    <property type="term" value="F:cholesterol binding"/>
    <property type="evidence" value="ECO:0007669"/>
    <property type="project" value="TreeGrafter"/>
</dbReference>
<evidence type="ECO:0000256" key="2">
    <source>
        <dbReference type="ARBA" id="ARBA00005585"/>
    </source>
</evidence>
<dbReference type="NCBIfam" id="TIGR00917">
    <property type="entry name" value="2A060601"/>
    <property type="match status" value="1"/>
</dbReference>
<dbReference type="Proteomes" id="UP000301870">
    <property type="component" value="Chromosome 17"/>
</dbReference>
<name>A0A9J7E271_SPOLT</name>
<evidence type="ECO:0000256" key="7">
    <source>
        <dbReference type="ARBA" id="ARBA00022989"/>
    </source>
</evidence>
<dbReference type="InterPro" id="IPR053956">
    <property type="entry name" value="NPC1_MLD"/>
</dbReference>
<dbReference type="GO" id="GO:0005886">
    <property type="term" value="C:plasma membrane"/>
    <property type="evidence" value="ECO:0007669"/>
    <property type="project" value="TreeGrafter"/>
</dbReference>
<dbReference type="GeneID" id="111353775"/>
<evidence type="ECO:0000256" key="17">
    <source>
        <dbReference type="SAM" id="Phobius"/>
    </source>
</evidence>
<feature type="signal peptide" evidence="18">
    <location>
        <begin position="1"/>
        <end position="27"/>
    </location>
</feature>
<feature type="transmembrane region" description="Helical" evidence="17">
    <location>
        <begin position="1164"/>
        <end position="1185"/>
    </location>
</feature>
<dbReference type="CTD" id="34358"/>
<evidence type="ECO:0000256" key="1">
    <source>
        <dbReference type="ARBA" id="ARBA00004127"/>
    </source>
</evidence>
<feature type="domain" description="SSD" evidence="19">
    <location>
        <begin position="653"/>
        <end position="818"/>
    </location>
</feature>
<feature type="region of interest" description="Disordered" evidence="16">
    <location>
        <begin position="308"/>
        <end position="347"/>
    </location>
</feature>
<evidence type="ECO:0000256" key="5">
    <source>
        <dbReference type="ARBA" id="ARBA00022692"/>
    </source>
</evidence>
<keyword evidence="10 17" id="KW-0472">Membrane</keyword>
<evidence type="ECO:0000313" key="20">
    <source>
        <dbReference type="Proteomes" id="UP000301870"/>
    </source>
</evidence>
<dbReference type="GO" id="GO:0005319">
    <property type="term" value="F:lipid transporter activity"/>
    <property type="evidence" value="ECO:0007669"/>
    <property type="project" value="InterPro"/>
</dbReference>
<accession>A0A9J7E271</accession>
<feature type="transmembrane region" description="Helical" evidence="17">
    <location>
        <begin position="1268"/>
        <end position="1291"/>
    </location>
</feature>
<feature type="transmembrane region" description="Helical" evidence="17">
    <location>
        <begin position="689"/>
        <end position="711"/>
    </location>
</feature>
<dbReference type="GO" id="GO:0042632">
    <property type="term" value="P:cholesterol homeostasis"/>
    <property type="evidence" value="ECO:0007669"/>
    <property type="project" value="TreeGrafter"/>
</dbReference>
<dbReference type="SUPFAM" id="SSF82866">
    <property type="entry name" value="Multidrug efflux transporter AcrB transmembrane domain"/>
    <property type="match status" value="2"/>
</dbReference>
<feature type="transmembrane region" description="Helical" evidence="17">
    <location>
        <begin position="271"/>
        <end position="294"/>
    </location>
</feature>
<comment type="subcellular location">
    <subcellularLocation>
        <location evidence="1">Endomembrane system</location>
        <topology evidence="1">Multi-pass membrane protein</topology>
    </subcellularLocation>
</comment>
<keyword evidence="7 17" id="KW-1133">Transmembrane helix</keyword>
<keyword evidence="5 17" id="KW-0812">Transmembrane</keyword>
<keyword evidence="9" id="KW-0443">Lipid metabolism</keyword>
<reference evidence="21" key="1">
    <citation type="submission" date="2025-08" db="UniProtKB">
        <authorList>
            <consortium name="RefSeq"/>
        </authorList>
    </citation>
    <scope>IDENTIFICATION</scope>
    <source>
        <strain evidence="21">Ishihara</strain>
        <tissue evidence="21">Whole body</tissue>
    </source>
</reference>
<evidence type="ECO:0000256" key="16">
    <source>
        <dbReference type="SAM" id="MobiDB-lite"/>
    </source>
</evidence>
<evidence type="ECO:0000256" key="12">
    <source>
        <dbReference type="ARBA" id="ARBA00023166"/>
    </source>
</evidence>
<evidence type="ECO:0000259" key="19">
    <source>
        <dbReference type="PROSITE" id="PS50156"/>
    </source>
</evidence>
<feature type="chain" id="PRO_5039912458" evidence="18">
    <location>
        <begin position="28"/>
        <end position="1338"/>
    </location>
</feature>
<feature type="transmembrane region" description="Helical" evidence="17">
    <location>
        <begin position="1197"/>
        <end position="1222"/>
    </location>
</feature>
<dbReference type="InterPro" id="IPR004765">
    <property type="entry name" value="NPC1-like"/>
</dbReference>
<evidence type="ECO:0000256" key="6">
    <source>
        <dbReference type="ARBA" id="ARBA00022729"/>
    </source>
</evidence>
<dbReference type="GO" id="GO:0012505">
    <property type="term" value="C:endomembrane system"/>
    <property type="evidence" value="ECO:0007669"/>
    <property type="project" value="UniProtKB-SubCell"/>
</dbReference>
<feature type="transmembrane region" description="Helical" evidence="17">
    <location>
        <begin position="794"/>
        <end position="818"/>
    </location>
</feature>
<dbReference type="FunFam" id="1.20.1640.10:FF:000008">
    <property type="entry name" value="NPC intracellular cholesterol transporter 1"/>
    <property type="match status" value="1"/>
</dbReference>
<dbReference type="Pfam" id="PF12349">
    <property type="entry name" value="Sterol-sensing"/>
    <property type="match status" value="1"/>
</dbReference>
<sequence>MAGAGGILRRFLLVFLDCLLLLQLAQYVPTASAEAHCIWYGVCSSDPLRPTNCAYNGTAKPIPSTAMTIMKKYCPSIAAGGVSCCSDEQMDNLASKIMPAENLLQRCPSCFENFVQHICGMTCSPNQSDFLYPAEVVPFNATHQKITTITYDLSAKYMNTTFESCLQVQAPSTNQLALDLMCGEYGAEYCTPERWFKFMGDVANFAPFQINYVNDPVPEHGLMPYDPVTRPCNEGAPGQPGCSCLDCSASCPAPPPPPPPMVPFTILGADGYAVIMAIVFVIFTTLFLSGVFCCTPQDNAVDGWARSGEARRRGGPETSPLHSHRSSVASENNQEMATNPRTLGWSADQPDGVEGEASFFEKLGAETETKMEDFFQWWGYHMASRPWLVLFVGLCIVVGLGHGISYMRVTTNPVELWAAPNSRSRMEREYFDSHFEPFYRNEMLIITSKGLPKIEHNTPNGDITFGPVFNATFLKDVLELQNKIMALGNETGIQDICFAPLTSSFSGPIKPYDCVVQSIWGWWQNDISNFEAEEEDGEYLNTILKCSGNPFLPECLGSYRGPVLPAVALGGFLAPGEALSKRSRFHDATALIITLLVNNKHDREQLKPALEWEKEFIAFMKNYTATQMPSYMDIAYTSERSIEDELERESQSDVSTILVSYFIMFAYIAISLGRFTGFSRLLIDSKVTLGLGGVTIVLASVVCSVGMFGFAGVPATLIIIEVIPFLVLAVGVDNIFILVQTNQREGRRPNETVAEHIGRTLGQVGPSMFLTSMSESVCFFLGALSDMPAVRAFALYAGAALLVDFLLQVTCFVALLAIDTHRQNANRFDVLCCVAGTKAEGGAEGGEGALYNVFRQLYVPFLMKREVRASVMILFFAWLCSSVAVAPHIEIGLDQELSMPQDSFQLKYFQYLNRYLNIGPPVYFVITEGLDYSDLETQNMVCGTRFCRSDSVSMQLYSAYRTPNETYIAQPPNSWLDDFFDWASLKSCCKYFPTNSSFCPSSRGTPCKECQIQLQGNEQRPDAADFNHYVPFFLQDIPDPDGCVKGGHAAYGQAVNYHMLNKSQANVGATYYQGYHTVLKTSHDYYSALKGARGVAANLTETLNRNLKEQGKNTTVNVFPYSVFYVFYEQYLTMWPDTLKSMGISVLSIFIVTFLLMGFDLFSALVVVITITMIVVNLGGLMYWWGISLNAVSLVNLVMAVGIAVEFCSHVVHAFSVCAGAGRRARAAAALTRMGSSVLSGITLTKFGGIIVLGTAKSQIFQVFYFRMYLGIVLLGAAHGLIFLPVMLSYIGSPVNKQKLANQLLRSKDVAVAETSLTRVRDARGHPYTHYNFESLPA</sequence>
<keyword evidence="8" id="KW-0445">Lipid transport</keyword>
<dbReference type="FunFam" id="1.20.1640.10:FF:000010">
    <property type="entry name" value="NPC intracellular cholesterol transporter 1"/>
    <property type="match status" value="1"/>
</dbReference>
<evidence type="ECO:0000256" key="14">
    <source>
        <dbReference type="ARBA" id="ARBA00023221"/>
    </source>
</evidence>
<keyword evidence="12" id="KW-1207">Sterol metabolism</keyword>
<feature type="compositionally biased region" description="Polar residues" evidence="16">
    <location>
        <begin position="326"/>
        <end position="341"/>
    </location>
</feature>